<feature type="domain" description="G8" evidence="3">
    <location>
        <begin position="53"/>
        <end position="159"/>
    </location>
</feature>
<evidence type="ECO:0000313" key="6">
    <source>
        <dbReference type="Proteomes" id="UP000824988"/>
    </source>
</evidence>
<dbReference type="PANTHER" id="PTHR46769:SF2">
    <property type="entry name" value="FIBROCYSTIN-L ISOFORM 2 PRECURSOR-RELATED"/>
    <property type="match status" value="1"/>
</dbReference>
<dbReference type="KEGG" id="moz:MoryE10_31650"/>
<accession>A0A8D4VU52</accession>
<keyword evidence="6" id="KW-1185">Reference proteome</keyword>
<dbReference type="Proteomes" id="UP000824988">
    <property type="component" value="Chromosome"/>
</dbReference>
<evidence type="ECO:0000313" key="5">
    <source>
        <dbReference type="EMBL" id="BBL72559.1"/>
    </source>
</evidence>
<evidence type="ECO:0000256" key="2">
    <source>
        <dbReference type="ARBA" id="ARBA00023180"/>
    </source>
</evidence>
<dbReference type="InterPro" id="IPR055401">
    <property type="entry name" value="CEMIP_beta-hel_dom"/>
</dbReference>
<keyword evidence="2" id="KW-0325">Glycoprotein</keyword>
<evidence type="ECO:0000259" key="3">
    <source>
        <dbReference type="Pfam" id="PF10162"/>
    </source>
</evidence>
<gene>
    <name evidence="5" type="ORF">MoryE10_31650</name>
</gene>
<proteinExistence type="predicted"/>
<dbReference type="EMBL" id="AP019782">
    <property type="protein sequence ID" value="BBL72559.1"/>
    <property type="molecule type" value="Genomic_DNA"/>
</dbReference>
<reference evidence="5" key="1">
    <citation type="submission" date="2019-06" db="EMBL/GenBank/DDBJ databases">
        <title>Complete genome sequence of Methylogaea oryzae strain JCM16910.</title>
        <authorList>
            <person name="Asakawa S."/>
        </authorList>
    </citation>
    <scope>NUCLEOTIDE SEQUENCE</scope>
    <source>
        <strain evidence="5">E10</strain>
    </source>
</reference>
<evidence type="ECO:0000256" key="1">
    <source>
        <dbReference type="ARBA" id="ARBA00022729"/>
    </source>
</evidence>
<organism evidence="5 6">
    <name type="scientific">Methylogaea oryzae</name>
    <dbReference type="NCBI Taxonomy" id="1295382"/>
    <lineage>
        <taxon>Bacteria</taxon>
        <taxon>Pseudomonadati</taxon>
        <taxon>Pseudomonadota</taxon>
        <taxon>Gammaproteobacteria</taxon>
        <taxon>Methylococcales</taxon>
        <taxon>Methylococcaceae</taxon>
        <taxon>Methylogaea</taxon>
    </lineage>
</organism>
<dbReference type="Pfam" id="PF10162">
    <property type="entry name" value="G8"/>
    <property type="match status" value="1"/>
</dbReference>
<dbReference type="InterPro" id="IPR019316">
    <property type="entry name" value="G8_domain"/>
</dbReference>
<protein>
    <recommendedName>
        <fullName evidence="7">G8 domain-containing protein</fullName>
    </recommendedName>
</protein>
<keyword evidence="1" id="KW-0732">Signal</keyword>
<evidence type="ECO:0008006" key="7">
    <source>
        <dbReference type="Google" id="ProtNLM"/>
    </source>
</evidence>
<name>A0A8D4VU52_9GAMM</name>
<sequence>MLSLALAAADPAFALPHPMSLTDALKNGACQKPSQANPSVQALIVDASTPCGNVTVGAQDAAAFSAAAPLLPVVIGRRGVLSIQDQAMTLYASSFRIQDGGIMQAGAGKPVTSQIAIVMAGNASASAATTATGSSAIVSQSNARDITVANGGILRLYGGKGLSAAPDGVRNNPAKNPAFINTTSGTASWTYLAAPAGPASYNDGENVSAPVPSSNPDTTLTLATTVDWQANDWISVATTSFSSHQTEIVQVCAVASVANPDPQAATLGLPANVSRLTLCQPLKHYHYGGNAPTPGFFPANTTQKVVPDKDAKAIDVSHQAKSFYDGPERNYGIDERAEVALLSRNIKLSSVADADFMGGHLVALQGAGSVQLVGVEIEKFGQPFVGRYPVHLHHLFGGGGNVLVQDASIHHSYNKCFTVHGSGGAQFYNNVCVRTVGQGFYLEDGADITGNRFIRNHVAGTMAANTTYSYPRQNGSTYWDGDNLQGAHGAADWYTIDNIPDTSASGANSNPVDSTHPGGFWITNLGNAFVNNSVAGCQGKGRGYWLLAQRSAKGAGYPEFTGNRVHGCYNGIDNDDTTGNTQQPYPMLSGQAKHAPVLLLTDNTITRSRNKAAWFRNWYATLHNHRFATNLRGFSLLVGGGPEGTYPGFWSLVHQNVIAGMTRNNVERYPGCAIGSWQTECTDVSGLDWGNYPSANTNIQGYSYYDGPARIEHNRFVNFRFDPTGLHPNDPAARLLTRTDIANIQTYATQGQLEGIVTQAAANAAPSSQYQGYAGDAANGWQTSNAQTVPPTQYIRDSLWDNVDFKHQVYTEAVNMGPFNDGDKTTVIRDLDSRLSGLRVVDGGGNSDPNVVPISLNSVDFYATDFTVDEPHSRGPNDFRATSLMSPHKYATLNIETVHNAPYGGSGSCPSSSAPYIPTCFRVEIKRDMPAYGDADYPSLFLNGRGQLPIYEPFVMDRMGYTVYGLQGTEHNPPYTPTAFQDRLVFSYTDPAVKKAGEFFVNRIAVYQPVTTPSNIKVHRIRRQWGGQLYGGSSSSYPPHYHRPGGAGNSCDGIFSQNQATAAQKWTDCLNRANNVSPYAGGMTIPAATSWSSFEQPYKTLMGIAKPKPSDIAAFKANQTFYYDTANSLLYFYMIEDKPVQRQYSPFGTCNAAKYSDYVTQIQGIKAFSDRNSVQAALDASCLVSGGTPQRNDLFVCHETGCAAYLVDLSTATATTPTQLPASTPPKPITRKDYKAWNQYTLVYGTPAQQPNGLPVPATAPADGSALPAFLAPIDGTPPPAGNQITYDFLPLSGAPFPVTENFRYHCVTNPPWSPVNARGAYPPTGGFTYPLGPSLCKTTAEGGAVMEVGIVLQVIVTNPGSGYTSPPTVTIGPPTSGMQAQAVATIANGSVTGVTVTSQGSGYDFGPQVTFSPPH</sequence>
<evidence type="ECO:0000259" key="4">
    <source>
        <dbReference type="Pfam" id="PF24606"/>
    </source>
</evidence>
<dbReference type="PANTHER" id="PTHR46769">
    <property type="entry name" value="POLYCYSTIC KIDNEY AND HEPATIC DISEASE 1 (AUTOSOMAL RECESSIVE)-LIKE 1"/>
    <property type="match status" value="1"/>
</dbReference>
<feature type="domain" description="CEMIP beta-helix" evidence="4">
    <location>
        <begin position="357"/>
        <end position="557"/>
    </location>
</feature>
<dbReference type="InterPro" id="IPR052387">
    <property type="entry name" value="Fibrocystin"/>
</dbReference>
<dbReference type="Pfam" id="PF24606">
    <property type="entry name" value="CEMIP_beta-hel"/>
    <property type="match status" value="1"/>
</dbReference>